<dbReference type="PRINTS" id="PR00326">
    <property type="entry name" value="GTP1OBG"/>
</dbReference>
<dbReference type="Pfam" id="PF01926">
    <property type="entry name" value="MMR_HSR1"/>
    <property type="match status" value="1"/>
</dbReference>
<comment type="cofactor">
    <cofactor evidence="7">
        <name>Mg(2+)</name>
        <dbReference type="ChEBI" id="CHEBI:18420"/>
    </cofactor>
</comment>
<dbReference type="PIRSF" id="PIRSF006809">
    <property type="entry name" value="GTP-binding_hflX_prd"/>
    <property type="match status" value="1"/>
</dbReference>
<keyword evidence="1 7" id="KW-0479">Metal-binding</keyword>
<sequence>MPSARSCLPYQSIYLKPRRLARRQTEKQLLATTLSDTKPSATRGAVILPWEKSSHDQDIRAAEARLEEAVGLAASIGLVIVRQAVLLVRAKRSATLLGSGQVDSLKVAVKADKIDVLVVDARLTPGQQRNLETEFGCKVIDRTGLILDIFGARAATKEGTLQVELAHLEYQRSRLVRLWTHLERQRGGFGFLGGPGETQIEADRRMIGDRIVRLKKELEQVRRTRGLHRQARKRVPFPVVALVGYTNAGKSTLFNALTGATVYAKDQLFATLDPTMRAITLPSGRRIILSDTVGFISDLPTELIAAFRATLEEVAEADIILHVRDIAHPDSAAQKKDVFGVLDGMARDDMIESDWASRMIEVMNKADLLGGPDAVPQTEDTVAISAITGDGLPALMDVIDRRITSSMENVRYRVPLSDGAASAWLYQHGEVTDRQDDDTCTTITVRLLAEERARFESLFKHVEPLVA</sequence>
<dbReference type="PANTHER" id="PTHR10229">
    <property type="entry name" value="GTP-BINDING PROTEIN HFLX"/>
    <property type="match status" value="1"/>
</dbReference>
<dbReference type="GO" id="GO:0005525">
    <property type="term" value="F:GTP binding"/>
    <property type="evidence" value="ECO:0007669"/>
    <property type="project" value="UniProtKB-UniRule"/>
</dbReference>
<evidence type="ECO:0000256" key="4">
    <source>
        <dbReference type="ARBA" id="ARBA00023134"/>
    </source>
</evidence>
<evidence type="ECO:0000256" key="2">
    <source>
        <dbReference type="ARBA" id="ARBA00022741"/>
    </source>
</evidence>
<feature type="binding site" evidence="6">
    <location>
        <begin position="244"/>
        <end position="251"/>
    </location>
    <ligand>
        <name>GTP</name>
        <dbReference type="ChEBI" id="CHEBI:37565"/>
    </ligand>
</feature>
<dbReference type="InterPro" id="IPR045498">
    <property type="entry name" value="HflX_C"/>
</dbReference>
<feature type="binding site" evidence="6">
    <location>
        <begin position="291"/>
        <end position="294"/>
    </location>
    <ligand>
        <name>GTP</name>
        <dbReference type="ChEBI" id="CHEBI:37565"/>
    </ligand>
</feature>
<dbReference type="Pfam" id="PF13167">
    <property type="entry name" value="GTP-bdg_N"/>
    <property type="match status" value="1"/>
</dbReference>
<dbReference type="PANTHER" id="PTHR10229:SF0">
    <property type="entry name" value="GTP-BINDING PROTEIN 6-RELATED"/>
    <property type="match status" value="1"/>
</dbReference>
<keyword evidence="3 7" id="KW-0460">Magnesium</keyword>
<dbReference type="InterPro" id="IPR032305">
    <property type="entry name" value="GTP-bd_M"/>
</dbReference>
<dbReference type="GO" id="GO:0046872">
    <property type="term" value="F:metal ion binding"/>
    <property type="evidence" value="ECO:0007669"/>
    <property type="project" value="UniProtKB-KW"/>
</dbReference>
<accession>A0A0U5F2P6</accession>
<evidence type="ECO:0000256" key="6">
    <source>
        <dbReference type="PIRSR" id="PIRSR006809-1"/>
    </source>
</evidence>
<evidence type="ECO:0000256" key="7">
    <source>
        <dbReference type="PIRSR" id="PIRSR006809-2"/>
    </source>
</evidence>
<dbReference type="EMBL" id="LN606600">
    <property type="protein sequence ID" value="CEF42216.1"/>
    <property type="molecule type" value="Genomic_DNA"/>
</dbReference>
<feature type="binding site" evidence="7">
    <location>
        <position position="271"/>
    </location>
    <ligand>
        <name>Mg(2+)</name>
        <dbReference type="ChEBI" id="CHEBI:18420"/>
    </ligand>
</feature>
<dbReference type="Gene3D" id="3.40.50.11060">
    <property type="entry name" value="GTPase HflX, N-terminal domain"/>
    <property type="match status" value="1"/>
</dbReference>
<evidence type="ECO:0000256" key="3">
    <source>
        <dbReference type="ARBA" id="ARBA00022842"/>
    </source>
</evidence>
<dbReference type="Gene3D" id="6.10.250.2860">
    <property type="match status" value="1"/>
</dbReference>
<dbReference type="Pfam" id="PF16360">
    <property type="entry name" value="GTP-bdg_M"/>
    <property type="match status" value="1"/>
</dbReference>
<dbReference type="GO" id="GO:0005737">
    <property type="term" value="C:cytoplasm"/>
    <property type="evidence" value="ECO:0007669"/>
    <property type="project" value="UniProtKB-SubCell"/>
</dbReference>
<dbReference type="PATRIC" id="fig|446692.3.peg.3119"/>
<reference evidence="10" key="1">
    <citation type="submission" date="2014-09" db="EMBL/GenBank/DDBJ databases">
        <authorList>
            <person name="Illeghems K.G."/>
        </authorList>
    </citation>
    <scope>NUCLEOTIDE SEQUENCE [LARGE SCALE GENOMIC DNA]</scope>
    <source>
        <strain evidence="10">108B</strain>
    </source>
</reference>
<evidence type="ECO:0000256" key="5">
    <source>
        <dbReference type="HAMAP-Rule" id="MF_00900"/>
    </source>
</evidence>
<evidence type="ECO:0000259" key="8">
    <source>
        <dbReference type="PROSITE" id="PS51705"/>
    </source>
</evidence>
<dbReference type="CDD" id="cd01878">
    <property type="entry name" value="HflX"/>
    <property type="match status" value="1"/>
</dbReference>
<evidence type="ECO:0000313" key="10">
    <source>
        <dbReference type="Proteomes" id="UP000056109"/>
    </source>
</evidence>
<dbReference type="AlphaFoldDB" id="A0A0U5F2P6"/>
<keyword evidence="10" id="KW-1185">Reference proteome</keyword>
<evidence type="ECO:0000256" key="1">
    <source>
        <dbReference type="ARBA" id="ARBA00022723"/>
    </source>
</evidence>
<dbReference type="HAMAP" id="MF_00900">
    <property type="entry name" value="GTPase_HflX"/>
    <property type="match status" value="1"/>
</dbReference>
<dbReference type="InterPro" id="IPR027417">
    <property type="entry name" value="P-loop_NTPase"/>
</dbReference>
<dbReference type="Gene3D" id="3.40.50.300">
    <property type="entry name" value="P-loop containing nucleotide triphosphate hydrolases"/>
    <property type="match status" value="1"/>
</dbReference>
<feature type="domain" description="Hflx-type G" evidence="8">
    <location>
        <begin position="238"/>
        <end position="407"/>
    </location>
</feature>
<keyword evidence="2 5" id="KW-0547">Nucleotide-binding</keyword>
<dbReference type="InterPro" id="IPR042108">
    <property type="entry name" value="GTPase_HflX_N_sf"/>
</dbReference>
<proteinExistence type="inferred from homology"/>
<dbReference type="InterPro" id="IPR016496">
    <property type="entry name" value="GTPase_HflX"/>
</dbReference>
<comment type="subunit">
    <text evidence="5">Monomer. Associates with the 50S ribosomal subunit.</text>
</comment>
<comment type="function">
    <text evidence="5">GTPase that associates with the 50S ribosomal subunit and may have a role during protein synthesis or ribosome biogenesis.</text>
</comment>
<evidence type="ECO:0000313" key="9">
    <source>
        <dbReference type="EMBL" id="CEF42216.1"/>
    </source>
</evidence>
<dbReference type="KEGG" id="asz:ASN_2965"/>
<dbReference type="InterPro" id="IPR006073">
    <property type="entry name" value="GTP-bd"/>
</dbReference>
<dbReference type="SUPFAM" id="SSF52540">
    <property type="entry name" value="P-loop containing nucleoside triphosphate hydrolases"/>
    <property type="match status" value="1"/>
</dbReference>
<feature type="binding site" evidence="6">
    <location>
        <begin position="364"/>
        <end position="367"/>
    </location>
    <ligand>
        <name>GTP</name>
        <dbReference type="ChEBI" id="CHEBI:37565"/>
    </ligand>
</feature>
<dbReference type="InterPro" id="IPR025121">
    <property type="entry name" value="GTPase_HflX_N"/>
</dbReference>
<protein>
    <recommendedName>
        <fullName evidence="5">GTPase HflX</fullName>
    </recommendedName>
    <alternativeName>
        <fullName evidence="5">GTP-binding protein HflX</fullName>
    </alternativeName>
</protein>
<dbReference type="Proteomes" id="UP000056109">
    <property type="component" value="Chromosome I"/>
</dbReference>
<dbReference type="InterPro" id="IPR030394">
    <property type="entry name" value="G_HFLX_dom"/>
</dbReference>
<comment type="similarity">
    <text evidence="5">Belongs to the TRAFAC class OBG-HflX-like GTPase superfamily. HflX GTPase family.</text>
</comment>
<dbReference type="GO" id="GO:0043022">
    <property type="term" value="F:ribosome binding"/>
    <property type="evidence" value="ECO:0007669"/>
    <property type="project" value="TreeGrafter"/>
</dbReference>
<dbReference type="FunFam" id="3.40.50.300:FF:000886">
    <property type="entry name" value="Putative GTP-binding protein 6"/>
    <property type="match status" value="1"/>
</dbReference>
<keyword evidence="5" id="KW-0963">Cytoplasm</keyword>
<dbReference type="GO" id="GO:0003924">
    <property type="term" value="F:GTPase activity"/>
    <property type="evidence" value="ECO:0007669"/>
    <property type="project" value="UniProtKB-UniRule"/>
</dbReference>
<dbReference type="PROSITE" id="PS51705">
    <property type="entry name" value="G_HFLX"/>
    <property type="match status" value="1"/>
</dbReference>
<organism evidence="9 10">
    <name type="scientific">Acetobacter senegalensis</name>
    <dbReference type="NCBI Taxonomy" id="446692"/>
    <lineage>
        <taxon>Bacteria</taxon>
        <taxon>Pseudomonadati</taxon>
        <taxon>Pseudomonadota</taxon>
        <taxon>Alphaproteobacteria</taxon>
        <taxon>Acetobacterales</taxon>
        <taxon>Acetobacteraceae</taxon>
        <taxon>Acetobacter</taxon>
    </lineage>
</organism>
<dbReference type="Pfam" id="PF19275">
    <property type="entry name" value="HflX_C"/>
    <property type="match status" value="1"/>
</dbReference>
<name>A0A0U5F2P6_9PROT</name>
<feature type="binding site" evidence="7">
    <location>
        <position position="251"/>
    </location>
    <ligand>
        <name>Mg(2+)</name>
        <dbReference type="ChEBI" id="CHEBI:18420"/>
    </ligand>
</feature>
<comment type="subcellular location">
    <subcellularLocation>
        <location evidence="5">Cytoplasm</location>
    </subcellularLocation>
    <text evidence="5">May associate with membranes.</text>
</comment>
<gene>
    <name evidence="5 9" type="primary">hflX</name>
    <name evidence="9" type="ORF">ASN_2965</name>
</gene>
<keyword evidence="4 5" id="KW-0342">GTP-binding</keyword>
<feature type="binding site" evidence="6">
    <location>
        <begin position="269"/>
        <end position="273"/>
    </location>
    <ligand>
        <name>GTP</name>
        <dbReference type="ChEBI" id="CHEBI:37565"/>
    </ligand>
</feature>
<dbReference type="NCBIfam" id="TIGR03156">
    <property type="entry name" value="GTP_HflX"/>
    <property type="match status" value="1"/>
</dbReference>